<proteinExistence type="predicted"/>
<dbReference type="RefSeq" id="WP_168925050.1">
    <property type="nucleotide sequence ID" value="NZ_JAAXLJ010000007.1"/>
</dbReference>
<feature type="transmembrane region" description="Helical" evidence="1">
    <location>
        <begin position="183"/>
        <end position="205"/>
    </location>
</feature>
<feature type="transmembrane region" description="Helical" evidence="1">
    <location>
        <begin position="225"/>
        <end position="248"/>
    </location>
</feature>
<keyword evidence="1" id="KW-1133">Transmembrane helix</keyword>
<dbReference type="Pfam" id="PF03009">
    <property type="entry name" value="GDPD"/>
    <property type="match status" value="1"/>
</dbReference>
<feature type="transmembrane region" description="Helical" evidence="1">
    <location>
        <begin position="143"/>
        <end position="163"/>
    </location>
</feature>
<dbReference type="EMBL" id="JAAXLJ010000007">
    <property type="protein sequence ID" value="NLR18438.1"/>
    <property type="molecule type" value="Genomic_DNA"/>
</dbReference>
<dbReference type="PANTHER" id="PTHR46211:SF8">
    <property type="entry name" value="PHOSPHODIESTERASE"/>
    <property type="match status" value="1"/>
</dbReference>
<feature type="transmembrane region" description="Helical" evidence="1">
    <location>
        <begin position="96"/>
        <end position="114"/>
    </location>
</feature>
<evidence type="ECO:0000313" key="3">
    <source>
        <dbReference type="EMBL" id="NLR18438.1"/>
    </source>
</evidence>
<feature type="transmembrane region" description="Helical" evidence="1">
    <location>
        <begin position="47"/>
        <end position="75"/>
    </location>
</feature>
<feature type="transmembrane region" description="Helical" evidence="1">
    <location>
        <begin position="269"/>
        <end position="290"/>
    </location>
</feature>
<reference evidence="3 4" key="1">
    <citation type="submission" date="2020-04" db="EMBL/GenBank/DDBJ databases">
        <title>A novel species of genus Lactobacillus that was isolated from fermented food Zha-chili.</title>
        <authorList>
            <person name="Zhang Z."/>
        </authorList>
    </citation>
    <scope>NUCLEOTIDE SEQUENCE [LARGE SCALE GENOMIC DNA]</scope>
    <source>
        <strain evidence="4">HBUAS51383</strain>
    </source>
</reference>
<name>A0ABX1KZM7_9LACO</name>
<dbReference type="SUPFAM" id="SSF51695">
    <property type="entry name" value="PLC-like phosphodiesterases"/>
    <property type="match status" value="1"/>
</dbReference>
<gene>
    <name evidence="3" type="ORF">HC026_05810</name>
</gene>
<feature type="transmembrane region" description="Helical" evidence="1">
    <location>
        <begin position="21"/>
        <end position="41"/>
    </location>
</feature>
<dbReference type="PROSITE" id="PS51704">
    <property type="entry name" value="GP_PDE"/>
    <property type="match status" value="1"/>
</dbReference>
<accession>A0ABX1KZM7</accession>
<dbReference type="PANTHER" id="PTHR46211">
    <property type="entry name" value="GLYCEROPHOSPHORYL DIESTER PHOSPHODIESTERASE"/>
    <property type="match status" value="1"/>
</dbReference>
<dbReference type="InterPro" id="IPR017946">
    <property type="entry name" value="PLC-like_Pdiesterase_TIM-brl"/>
</dbReference>
<evidence type="ECO:0000313" key="4">
    <source>
        <dbReference type="Proteomes" id="UP000763447"/>
    </source>
</evidence>
<evidence type="ECO:0000259" key="2">
    <source>
        <dbReference type="PROSITE" id="PS51704"/>
    </source>
</evidence>
<dbReference type="CDD" id="cd08579">
    <property type="entry name" value="GDPD_memb_like"/>
    <property type="match status" value="1"/>
</dbReference>
<protein>
    <recommendedName>
        <fullName evidence="2">GP-PDE domain-containing protein</fullName>
    </recommendedName>
</protein>
<dbReference type="InterPro" id="IPR030395">
    <property type="entry name" value="GP_PDE_dom"/>
</dbReference>
<organism evidence="3 4">
    <name type="scientific">Secundilactobacillus angelensis</name>
    <dbReference type="NCBI Taxonomy" id="2722706"/>
    <lineage>
        <taxon>Bacteria</taxon>
        <taxon>Bacillati</taxon>
        <taxon>Bacillota</taxon>
        <taxon>Bacilli</taxon>
        <taxon>Lactobacillales</taxon>
        <taxon>Lactobacillaceae</taxon>
        <taxon>Secundilactobacillus</taxon>
    </lineage>
</organism>
<feature type="domain" description="GP-PDE" evidence="2">
    <location>
        <begin position="300"/>
        <end position="532"/>
    </location>
</feature>
<evidence type="ECO:0000256" key="1">
    <source>
        <dbReference type="SAM" id="Phobius"/>
    </source>
</evidence>
<keyword evidence="1" id="KW-0812">Transmembrane</keyword>
<keyword evidence="4" id="KW-1185">Reference proteome</keyword>
<dbReference type="Proteomes" id="UP000763447">
    <property type="component" value="Unassembled WGS sequence"/>
</dbReference>
<sequence>MKPINYYRRLFQTSYQLLRVRPVNLGWLMLLAILVTLHILMLNPGLVAIKVVLILGFLAGLIFELNLILTVFTTNKTILNQTDLLMLTAWHRLSKRWLQLVGLVVLMAILWLPFGDAGFTASVLNLVKVPINWVDTVVLQRRIAVAILVVLYGILLFSFLKLLGYLRITVKPELVSINGWHRLVWFCRPLIAIWLPMSIIDRVAVRGLRALSNQLSNGVGNGTSLTTLVLLVAFSLIGLSVFLIAIIWESIAQPEFQPEFSEEEAHLHSMAWFPTGLVMLLVILFGFQAFHFGSIAATPSLTISHRGVIGDNGMPNSLSAFRRTVKHQPNFVEVDVQETKDGQFVVSHGQDINLKTEAGKKVGNIQKLTLAQIKKHSAEKNGHHTNIVSLASYLRTAKKQNQRLIVEIKVTPQDSPDMVQRFVDQYGSQLVANHDFVHTMSYQTLLKLKQLNSNLIVGYIVPLNLISIKNLPADFYSLQAIGLNTTMIRQAHSIGAPVFAWTPDKLTDMQVMRVLGVDGQITNQLTRLQQVNRQPIKQFNWAIVENVVNQFC</sequence>
<keyword evidence="1" id="KW-0472">Membrane</keyword>
<comment type="caution">
    <text evidence="3">The sequence shown here is derived from an EMBL/GenBank/DDBJ whole genome shotgun (WGS) entry which is preliminary data.</text>
</comment>
<dbReference type="Gene3D" id="3.20.20.190">
    <property type="entry name" value="Phosphatidylinositol (PI) phosphodiesterase"/>
    <property type="match status" value="1"/>
</dbReference>